<keyword evidence="1" id="KW-0472">Membrane</keyword>
<feature type="transmembrane region" description="Helical" evidence="1">
    <location>
        <begin position="81"/>
        <end position="98"/>
    </location>
</feature>
<dbReference type="KEGG" id="bdm:EQG53_15020"/>
<keyword evidence="1" id="KW-0812">Transmembrane</keyword>
<evidence type="ECO:0000313" key="4">
    <source>
        <dbReference type="Proteomes" id="UP000287388"/>
    </source>
</evidence>
<evidence type="ECO:0000313" key="2">
    <source>
        <dbReference type="EMBL" id="QAT15547.1"/>
    </source>
</evidence>
<reference evidence="3 5" key="2">
    <citation type="submission" date="2020-12" db="EMBL/GenBank/DDBJ databases">
        <title>FDA dAtabase for Regulatory Grade micrObial Sequences (FDA-ARGOS): Supporting development and validation of Infectious Disease Dx tests.</title>
        <authorList>
            <person name="Kerrigan L."/>
            <person name="Long C."/>
            <person name="Tallon L."/>
            <person name="Sadzewicz L."/>
            <person name="Zhao X."/>
            <person name="Boylan J."/>
            <person name="Ott S."/>
            <person name="Bowen H."/>
            <person name="Vavikolanu K."/>
            <person name="Mehta A."/>
            <person name="Aluvathingal J."/>
            <person name="Nadendla S."/>
            <person name="Yan Y."/>
            <person name="Sichtig H."/>
        </authorList>
    </citation>
    <scope>NUCLEOTIDE SEQUENCE [LARGE SCALE GENOMIC DNA]</scope>
    <source>
        <strain evidence="3 5">FDAARGOS_1026</strain>
    </source>
</reference>
<dbReference type="RefSeq" id="WP_128720305.1">
    <property type="nucleotide sequence ID" value="NZ_BJNC01000037.1"/>
</dbReference>
<evidence type="ECO:0000256" key="1">
    <source>
        <dbReference type="SAM" id="Phobius"/>
    </source>
</evidence>
<protein>
    <submittedName>
        <fullName evidence="2">Uncharacterized protein</fullName>
    </submittedName>
</protein>
<organism evidence="2 4">
    <name type="scientific">Brevundimonas diminuta</name>
    <name type="common">Pseudomonas diminuta</name>
    <dbReference type="NCBI Taxonomy" id="293"/>
    <lineage>
        <taxon>Bacteria</taxon>
        <taxon>Pseudomonadati</taxon>
        <taxon>Pseudomonadota</taxon>
        <taxon>Alphaproteobacteria</taxon>
        <taxon>Caulobacterales</taxon>
        <taxon>Caulobacteraceae</taxon>
        <taxon>Brevundimonas</taxon>
    </lineage>
</organism>
<gene>
    <name evidence="2" type="ORF">EQG53_15020</name>
    <name evidence="3" type="ORF">I6H83_07430</name>
</gene>
<dbReference type="Proteomes" id="UP000287388">
    <property type="component" value="Chromosome"/>
</dbReference>
<name>A0A410P0B7_BREDI</name>
<dbReference type="Proteomes" id="UP000596117">
    <property type="component" value="Chromosome"/>
</dbReference>
<dbReference type="EMBL" id="CP035093">
    <property type="protein sequence ID" value="QAT15547.1"/>
    <property type="molecule type" value="Genomic_DNA"/>
</dbReference>
<feature type="transmembrane region" description="Helical" evidence="1">
    <location>
        <begin position="30"/>
        <end position="49"/>
    </location>
</feature>
<evidence type="ECO:0000313" key="5">
    <source>
        <dbReference type="Proteomes" id="UP000596117"/>
    </source>
</evidence>
<keyword evidence="5" id="KW-1185">Reference proteome</keyword>
<accession>A0A410P0B7</accession>
<dbReference type="AlphaFoldDB" id="A0A410P0B7"/>
<dbReference type="EMBL" id="CP066026">
    <property type="protein sequence ID" value="QQB90236.1"/>
    <property type="molecule type" value="Genomic_DNA"/>
</dbReference>
<proteinExistence type="predicted"/>
<keyword evidence="1" id="KW-1133">Transmembrane helix</keyword>
<sequence length="499" mass="55528">MSIDGLLTFVGLIVALLALATDARRSALMLRLGTTVTITVVLGLAVLYLELFDVLAPACEWRADACQLLVLGDDRWLSPEQGAFLLVLVWIGLIALNLRRGTLKPRHLPRLLALATALAEDKRFSEICRVTQPHLGLIATTANGKSKGASAAQQDASITLQRLLYRRPDLTRFIALERPVVAVEMMAVESYIVFDFAEQVLRILAANTDSPLFAEVYENQNITSRGYDFPDHNTYLGFLCGDAKQAERLGAWRPVMENALTTLAEAEGGPYQAYLNSPADRFHDEGKWRDPTFVAIRFLDLMVDAAMRQGVAWHMWLFYTPHLTESLLDLYDDPRKDDEVFDEWPTRNAYLLYATFKAMTGWVEAVEDLPDGSPHLTLNSVGAAHQNDNIPKSAIIALGDCLRQVLMAEAVSDRFKDYLAEVVFRCVTKLPAEGDKAGFRQSLVASLLAGGPMREADHLPRLHEAFAGLDHILRERLYDVWGPLEAALESWPARPGVPQ</sequence>
<reference evidence="2 4" key="1">
    <citation type="submission" date="2019-01" db="EMBL/GenBank/DDBJ databases">
        <title>Brevundimonas diminuta Genome sequencing and assembly.</title>
        <authorList>
            <person name="Chen H."/>
        </authorList>
    </citation>
    <scope>NUCLEOTIDE SEQUENCE [LARGE SCALE GENOMIC DNA]</scope>
    <source>
        <strain evidence="2">ATCC</strain>
        <strain evidence="4">ATCC(B) 19146</strain>
    </source>
</reference>
<evidence type="ECO:0000313" key="3">
    <source>
        <dbReference type="EMBL" id="QQB90236.1"/>
    </source>
</evidence>
<feature type="transmembrane region" description="Helical" evidence="1">
    <location>
        <begin position="6"/>
        <end position="23"/>
    </location>
</feature>